<gene>
    <name evidence="2" type="ORF">CR513_26282</name>
</gene>
<accession>A0A371GM91</accession>
<feature type="non-terminal residue" evidence="2">
    <location>
        <position position="1"/>
    </location>
</feature>
<keyword evidence="3" id="KW-1185">Reference proteome</keyword>
<dbReference type="Proteomes" id="UP000257109">
    <property type="component" value="Unassembled WGS sequence"/>
</dbReference>
<reference evidence="2" key="1">
    <citation type="submission" date="2018-05" db="EMBL/GenBank/DDBJ databases">
        <title>Draft genome of Mucuna pruriens seed.</title>
        <authorList>
            <person name="Nnadi N.E."/>
            <person name="Vos R."/>
            <person name="Hasami M.H."/>
            <person name="Devisetty U.K."/>
            <person name="Aguiy J.C."/>
        </authorList>
    </citation>
    <scope>NUCLEOTIDE SEQUENCE [LARGE SCALE GENOMIC DNA]</scope>
    <source>
        <strain evidence="2">JCA_2017</strain>
    </source>
</reference>
<feature type="compositionally biased region" description="Basic and acidic residues" evidence="1">
    <location>
        <begin position="1"/>
        <end position="16"/>
    </location>
</feature>
<evidence type="ECO:0000256" key="1">
    <source>
        <dbReference type="SAM" id="MobiDB-lite"/>
    </source>
</evidence>
<feature type="compositionally biased region" description="Basic and acidic residues" evidence="1">
    <location>
        <begin position="25"/>
        <end position="59"/>
    </location>
</feature>
<feature type="compositionally biased region" description="Basic and acidic residues" evidence="1">
    <location>
        <begin position="69"/>
        <end position="94"/>
    </location>
</feature>
<dbReference type="EMBL" id="QJKJ01005054">
    <property type="protein sequence ID" value="RDX91692.1"/>
    <property type="molecule type" value="Genomic_DNA"/>
</dbReference>
<feature type="compositionally biased region" description="Low complexity" evidence="1">
    <location>
        <begin position="269"/>
        <end position="282"/>
    </location>
</feature>
<feature type="region of interest" description="Disordered" evidence="1">
    <location>
        <begin position="193"/>
        <end position="231"/>
    </location>
</feature>
<feature type="region of interest" description="Disordered" evidence="1">
    <location>
        <begin position="1"/>
        <end position="94"/>
    </location>
</feature>
<feature type="region of interest" description="Disordered" evidence="1">
    <location>
        <begin position="258"/>
        <end position="292"/>
    </location>
</feature>
<feature type="compositionally biased region" description="Basic and acidic residues" evidence="1">
    <location>
        <begin position="283"/>
        <end position="292"/>
    </location>
</feature>
<protein>
    <submittedName>
        <fullName evidence="2">Uncharacterized protein</fullName>
    </submittedName>
</protein>
<dbReference type="AlphaFoldDB" id="A0A371GM91"/>
<proteinExistence type="predicted"/>
<sequence length="292" mass="34326">MGKEYKEGLDSIREDTQSVNAKVEALSKNKEEEPKVIILHESEGRYDESRNSERSESSRTLRRRRSKRRERDERNNTEVSHERNRMGRENPRREKLDMGKCKIPLLLDNSKSEVYLDWELKVEQILGCFDYYGRMVVRFVMFITLSVEEYHKEKKMNLMRAQIADTREATMTRFFHEELVYKDIKVELQIKRRDTSRNPYPSSSSWKGKKRGGKRSLEETRVPRKGVISSKVEKRHHPSLPIVLLNLVVSNRAMVLKENGEVESESSCEKSSSTSEAKTSSESSHREEMFSW</sequence>
<evidence type="ECO:0000313" key="2">
    <source>
        <dbReference type="EMBL" id="RDX91692.1"/>
    </source>
</evidence>
<name>A0A371GM91_MUCPR</name>
<comment type="caution">
    <text evidence="2">The sequence shown here is derived from an EMBL/GenBank/DDBJ whole genome shotgun (WGS) entry which is preliminary data.</text>
</comment>
<dbReference type="OrthoDB" id="1934635at2759"/>
<evidence type="ECO:0000313" key="3">
    <source>
        <dbReference type="Proteomes" id="UP000257109"/>
    </source>
</evidence>
<organism evidence="2 3">
    <name type="scientific">Mucuna pruriens</name>
    <name type="common">Velvet bean</name>
    <name type="synonym">Dolichos pruriens</name>
    <dbReference type="NCBI Taxonomy" id="157652"/>
    <lineage>
        <taxon>Eukaryota</taxon>
        <taxon>Viridiplantae</taxon>
        <taxon>Streptophyta</taxon>
        <taxon>Embryophyta</taxon>
        <taxon>Tracheophyta</taxon>
        <taxon>Spermatophyta</taxon>
        <taxon>Magnoliopsida</taxon>
        <taxon>eudicotyledons</taxon>
        <taxon>Gunneridae</taxon>
        <taxon>Pentapetalae</taxon>
        <taxon>rosids</taxon>
        <taxon>fabids</taxon>
        <taxon>Fabales</taxon>
        <taxon>Fabaceae</taxon>
        <taxon>Papilionoideae</taxon>
        <taxon>50 kb inversion clade</taxon>
        <taxon>NPAAA clade</taxon>
        <taxon>indigoferoid/millettioid clade</taxon>
        <taxon>Phaseoleae</taxon>
        <taxon>Mucuna</taxon>
    </lineage>
</organism>